<evidence type="ECO:0000313" key="13">
    <source>
        <dbReference type="EMBL" id="SFU20183.1"/>
    </source>
</evidence>
<keyword evidence="13" id="KW-0449">Lipoprotein</keyword>
<protein>
    <recommendedName>
        <fullName evidence="2 10">FAD:protein FMN transferase</fullName>
        <ecNumber evidence="1 10">2.7.1.180</ecNumber>
    </recommendedName>
    <alternativeName>
        <fullName evidence="8 10">Flavin transferase</fullName>
    </alternativeName>
</protein>
<keyword evidence="6 10" id="KW-0274">FAD</keyword>
<feature type="chain" id="PRO_5039951284" description="FAD:protein FMN transferase" evidence="12">
    <location>
        <begin position="28"/>
        <end position="311"/>
    </location>
</feature>
<evidence type="ECO:0000256" key="2">
    <source>
        <dbReference type="ARBA" id="ARBA00016337"/>
    </source>
</evidence>
<dbReference type="EMBL" id="FPAW01000050">
    <property type="protein sequence ID" value="SFU20183.1"/>
    <property type="molecule type" value="Genomic_DNA"/>
</dbReference>
<comment type="cofactor">
    <cofactor evidence="11">
        <name>Mg(2+)</name>
        <dbReference type="ChEBI" id="CHEBI:18420"/>
    </cofactor>
    <cofactor evidence="11">
        <name>Mn(2+)</name>
        <dbReference type="ChEBI" id="CHEBI:29035"/>
    </cofactor>
    <text evidence="11">Magnesium. Can also use manganese.</text>
</comment>
<evidence type="ECO:0000256" key="4">
    <source>
        <dbReference type="ARBA" id="ARBA00022679"/>
    </source>
</evidence>
<keyword evidence="12" id="KW-0732">Signal</keyword>
<evidence type="ECO:0000256" key="11">
    <source>
        <dbReference type="PIRSR" id="PIRSR006268-2"/>
    </source>
</evidence>
<feature type="binding site" evidence="11">
    <location>
        <position position="281"/>
    </location>
    <ligand>
        <name>Mg(2+)</name>
        <dbReference type="ChEBI" id="CHEBI:18420"/>
    </ligand>
</feature>
<evidence type="ECO:0000256" key="6">
    <source>
        <dbReference type="ARBA" id="ARBA00022827"/>
    </source>
</evidence>
<evidence type="ECO:0000256" key="1">
    <source>
        <dbReference type="ARBA" id="ARBA00011955"/>
    </source>
</evidence>
<keyword evidence="3 10" id="KW-0285">Flavoprotein</keyword>
<feature type="binding site" evidence="11">
    <location>
        <position position="285"/>
    </location>
    <ligand>
        <name>Mg(2+)</name>
        <dbReference type="ChEBI" id="CHEBI:18420"/>
    </ligand>
</feature>
<keyword evidence="7 10" id="KW-0460">Magnesium</keyword>
<dbReference type="eggNOG" id="COG1477">
    <property type="taxonomic scope" value="Bacteria"/>
</dbReference>
<dbReference type="PIRSF" id="PIRSF006268">
    <property type="entry name" value="ApbE"/>
    <property type="match status" value="1"/>
</dbReference>
<dbReference type="Proteomes" id="UP000182466">
    <property type="component" value="Unassembled WGS sequence"/>
</dbReference>
<dbReference type="AlphaFoldDB" id="A0A1I7E8N7"/>
<evidence type="ECO:0000256" key="7">
    <source>
        <dbReference type="ARBA" id="ARBA00022842"/>
    </source>
</evidence>
<dbReference type="EC" id="2.7.1.180" evidence="1 10"/>
<keyword evidence="5 10" id="KW-0479">Metal-binding</keyword>
<name>A0A1I7E8N7_9RHOB</name>
<dbReference type="Gene3D" id="3.10.520.10">
    <property type="entry name" value="ApbE-like domains"/>
    <property type="match status" value="1"/>
</dbReference>
<gene>
    <name evidence="13" type="ORF">SAMN05216236_1507</name>
</gene>
<accession>A0A1I7E8N7</accession>
<comment type="catalytic activity">
    <reaction evidence="9 10">
        <text>L-threonyl-[protein] + FAD = FMN-L-threonyl-[protein] + AMP + H(+)</text>
        <dbReference type="Rhea" id="RHEA:36847"/>
        <dbReference type="Rhea" id="RHEA-COMP:11060"/>
        <dbReference type="Rhea" id="RHEA-COMP:11061"/>
        <dbReference type="ChEBI" id="CHEBI:15378"/>
        <dbReference type="ChEBI" id="CHEBI:30013"/>
        <dbReference type="ChEBI" id="CHEBI:57692"/>
        <dbReference type="ChEBI" id="CHEBI:74257"/>
        <dbReference type="ChEBI" id="CHEBI:456215"/>
        <dbReference type="EC" id="2.7.1.180"/>
    </reaction>
</comment>
<reference evidence="13 14" key="1">
    <citation type="submission" date="2016-10" db="EMBL/GenBank/DDBJ databases">
        <authorList>
            <person name="de Groot N.N."/>
        </authorList>
    </citation>
    <scope>NUCLEOTIDE SEQUENCE [LARGE SCALE GENOMIC DNA]</scope>
    <source>
        <strain evidence="13 14">CGMCC 1.10959</strain>
    </source>
</reference>
<dbReference type="STRING" id="999627.SAMN05216236_1507"/>
<feature type="signal peptide" evidence="12">
    <location>
        <begin position="1"/>
        <end position="27"/>
    </location>
</feature>
<evidence type="ECO:0000313" key="14">
    <source>
        <dbReference type="Proteomes" id="UP000182466"/>
    </source>
</evidence>
<dbReference type="InterPro" id="IPR024932">
    <property type="entry name" value="ApbE"/>
</dbReference>
<evidence type="ECO:0000256" key="5">
    <source>
        <dbReference type="ARBA" id="ARBA00022723"/>
    </source>
</evidence>
<dbReference type="PANTHER" id="PTHR30040:SF2">
    <property type="entry name" value="FAD:PROTEIN FMN TRANSFERASE"/>
    <property type="match status" value="1"/>
</dbReference>
<organism evidence="13 14">
    <name type="scientific">Sedimentitalea nanhaiensis</name>
    <dbReference type="NCBI Taxonomy" id="999627"/>
    <lineage>
        <taxon>Bacteria</taxon>
        <taxon>Pseudomonadati</taxon>
        <taxon>Pseudomonadota</taxon>
        <taxon>Alphaproteobacteria</taxon>
        <taxon>Rhodobacterales</taxon>
        <taxon>Paracoccaceae</taxon>
        <taxon>Sedimentitalea</taxon>
    </lineage>
</organism>
<dbReference type="OrthoDB" id="9778595at2"/>
<evidence type="ECO:0000256" key="3">
    <source>
        <dbReference type="ARBA" id="ARBA00022630"/>
    </source>
</evidence>
<comment type="similarity">
    <text evidence="10">Belongs to the ApbE family.</text>
</comment>
<feature type="binding site" evidence="11">
    <location>
        <position position="173"/>
    </location>
    <ligand>
        <name>Mg(2+)</name>
        <dbReference type="ChEBI" id="CHEBI:18420"/>
    </ligand>
</feature>
<keyword evidence="14" id="KW-1185">Reference proteome</keyword>
<dbReference type="InterPro" id="IPR006311">
    <property type="entry name" value="TAT_signal"/>
</dbReference>
<evidence type="ECO:0000256" key="10">
    <source>
        <dbReference type="PIRNR" id="PIRNR006268"/>
    </source>
</evidence>
<dbReference type="PANTHER" id="PTHR30040">
    <property type="entry name" value="THIAMINE BIOSYNTHESIS LIPOPROTEIN APBE"/>
    <property type="match status" value="1"/>
</dbReference>
<dbReference type="GO" id="GO:0016740">
    <property type="term" value="F:transferase activity"/>
    <property type="evidence" value="ECO:0007669"/>
    <property type="project" value="UniProtKB-UniRule"/>
</dbReference>
<dbReference type="PROSITE" id="PS51318">
    <property type="entry name" value="TAT"/>
    <property type="match status" value="1"/>
</dbReference>
<dbReference type="GO" id="GO:0046872">
    <property type="term" value="F:metal ion binding"/>
    <property type="evidence" value="ECO:0007669"/>
    <property type="project" value="UniProtKB-UniRule"/>
</dbReference>
<dbReference type="Pfam" id="PF02424">
    <property type="entry name" value="ApbE"/>
    <property type="match status" value="1"/>
</dbReference>
<proteinExistence type="inferred from homology"/>
<dbReference type="InterPro" id="IPR003374">
    <property type="entry name" value="ApbE-like_sf"/>
</dbReference>
<sequence length="311" mass="33375">MTPNLNRRRFLVISAAASFAAATPAWSTQTLRWSGRALGAQTSMQLTGVTQAQARPIFRAVEHELARLERIFSLYRPDSQLVQLNRTGTLRAPAPEMLELLSLCDRLHRATDGAFDPTLQPIWVLHAQAAAYATPPTDHQMQSAQGLIGWDRVRITSDRVRLERAGMALTLNGVAQGYISDRIAALLKRRGLRDVLIDMGEIVAMGQRPQGGGWSAGIALPDGTIVNRVLLQDRALSTSAPAGTVLNAEQGLGHILNPRSPQAACVNQLVAVSAQQAAISDGLSTAGCLLSPVKLAQAIGSFPQTKLETVI</sequence>
<evidence type="ECO:0000256" key="9">
    <source>
        <dbReference type="ARBA" id="ARBA00048540"/>
    </source>
</evidence>
<evidence type="ECO:0000256" key="8">
    <source>
        <dbReference type="ARBA" id="ARBA00031306"/>
    </source>
</evidence>
<keyword evidence="4 10" id="KW-0808">Transferase</keyword>
<dbReference type="SUPFAM" id="SSF143631">
    <property type="entry name" value="ApbE-like"/>
    <property type="match status" value="1"/>
</dbReference>
<evidence type="ECO:0000256" key="12">
    <source>
        <dbReference type="SAM" id="SignalP"/>
    </source>
</evidence>
<dbReference type="RefSeq" id="WP_027261809.1">
    <property type="nucleotide sequence ID" value="NZ_FPAW01000050.1"/>
</dbReference>